<name>A0ABT5T1J5_9PSEU</name>
<dbReference type="Pfam" id="PF12697">
    <property type="entry name" value="Abhydrolase_6"/>
    <property type="match status" value="1"/>
</dbReference>
<dbReference type="Proteomes" id="UP001300763">
    <property type="component" value="Unassembled WGS sequence"/>
</dbReference>
<sequence length="249" mass="26018">MATFVLVHGGFTDGSFWGDTAAGLTAAGHRALVAELPSTGRSPEDLGGLGDDVAEVRRLIDSTDASDGPVILVGHSYGGVVLTELADDPRVARSVYVAAARPARGRSLGDLFGGALPSWTVAHPSGLALGTVDDAEVTRQTFCAEMTPEEWAPWHAHQMGLLSSNAALSDAATAPDPTHPATYVLCERDAAMPPPAQEAMAASADRVVRVPTSHWPMYVDRDGFLALLEREAEPADARSVGDAPSRLSP</sequence>
<evidence type="ECO:0000259" key="1">
    <source>
        <dbReference type="Pfam" id="PF12697"/>
    </source>
</evidence>
<dbReference type="InterPro" id="IPR000073">
    <property type="entry name" value="AB_hydrolase_1"/>
</dbReference>
<gene>
    <name evidence="2" type="ORF">PGB27_26350</name>
</gene>
<reference evidence="2 3" key="1">
    <citation type="submission" date="2023-02" db="EMBL/GenBank/DDBJ databases">
        <title>Genome sequencing required for Actinomycetospora new species description.</title>
        <authorList>
            <person name="Saimee Y."/>
            <person name="Duangmal K."/>
        </authorList>
    </citation>
    <scope>NUCLEOTIDE SEQUENCE [LARGE SCALE GENOMIC DNA]</scope>
    <source>
        <strain evidence="2 3">DW7H6</strain>
    </source>
</reference>
<feature type="domain" description="AB hydrolase-1" evidence="1">
    <location>
        <begin position="4"/>
        <end position="224"/>
    </location>
</feature>
<proteinExistence type="predicted"/>
<dbReference type="PANTHER" id="PTHR37017">
    <property type="entry name" value="AB HYDROLASE-1 DOMAIN-CONTAINING PROTEIN-RELATED"/>
    <property type="match status" value="1"/>
</dbReference>
<dbReference type="EMBL" id="JAQZAO010000016">
    <property type="protein sequence ID" value="MDD7968884.1"/>
    <property type="molecule type" value="Genomic_DNA"/>
</dbReference>
<keyword evidence="2" id="KW-0378">Hydrolase</keyword>
<comment type="caution">
    <text evidence="2">The sequence shown here is derived from an EMBL/GenBank/DDBJ whole genome shotgun (WGS) entry which is preliminary data.</text>
</comment>
<protein>
    <submittedName>
        <fullName evidence="2">Alpha/beta hydrolase</fullName>
    </submittedName>
</protein>
<organism evidence="2 3">
    <name type="scientific">Actinomycetospora lemnae</name>
    <dbReference type="NCBI Taxonomy" id="3019891"/>
    <lineage>
        <taxon>Bacteria</taxon>
        <taxon>Bacillati</taxon>
        <taxon>Actinomycetota</taxon>
        <taxon>Actinomycetes</taxon>
        <taxon>Pseudonocardiales</taxon>
        <taxon>Pseudonocardiaceae</taxon>
        <taxon>Actinomycetospora</taxon>
    </lineage>
</organism>
<dbReference type="RefSeq" id="WP_274203411.1">
    <property type="nucleotide sequence ID" value="NZ_JAQZAO010000016.1"/>
</dbReference>
<evidence type="ECO:0000313" key="3">
    <source>
        <dbReference type="Proteomes" id="UP001300763"/>
    </source>
</evidence>
<keyword evidence="3" id="KW-1185">Reference proteome</keyword>
<dbReference type="PANTHER" id="PTHR37017:SF11">
    <property type="entry name" value="ESTERASE_LIPASE_THIOESTERASE DOMAIN-CONTAINING PROTEIN"/>
    <property type="match status" value="1"/>
</dbReference>
<dbReference type="InterPro" id="IPR052897">
    <property type="entry name" value="Sec-Metab_Biosynth_Hydrolase"/>
</dbReference>
<accession>A0ABT5T1J5</accession>
<dbReference type="Gene3D" id="3.40.50.1820">
    <property type="entry name" value="alpha/beta hydrolase"/>
    <property type="match status" value="1"/>
</dbReference>
<evidence type="ECO:0000313" key="2">
    <source>
        <dbReference type="EMBL" id="MDD7968884.1"/>
    </source>
</evidence>
<dbReference type="InterPro" id="IPR029058">
    <property type="entry name" value="AB_hydrolase_fold"/>
</dbReference>
<dbReference type="GO" id="GO:0016787">
    <property type="term" value="F:hydrolase activity"/>
    <property type="evidence" value="ECO:0007669"/>
    <property type="project" value="UniProtKB-KW"/>
</dbReference>
<dbReference type="SUPFAM" id="SSF53474">
    <property type="entry name" value="alpha/beta-Hydrolases"/>
    <property type="match status" value="1"/>
</dbReference>